<protein>
    <submittedName>
        <fullName evidence="2">Uncharacterized protein</fullName>
    </submittedName>
</protein>
<dbReference type="Proteomes" id="UP001596407">
    <property type="component" value="Unassembled WGS sequence"/>
</dbReference>
<dbReference type="RefSeq" id="WP_276279546.1">
    <property type="nucleotide sequence ID" value="NZ_CP119809.1"/>
</dbReference>
<feature type="region of interest" description="Disordered" evidence="1">
    <location>
        <begin position="82"/>
        <end position="108"/>
    </location>
</feature>
<evidence type="ECO:0000256" key="1">
    <source>
        <dbReference type="SAM" id="MobiDB-lite"/>
    </source>
</evidence>
<accession>A0ABD5WTE9</accession>
<dbReference type="AlphaFoldDB" id="A0ABD5WTE9"/>
<proteinExistence type="predicted"/>
<sequence>MATRRVSLALALLGVAVLTVGTGEFTSADTDRGLRVVVTGDDALLEIDHGSRSLSNGVHRRVRLLSLRNQFGDGSLSVSVVRVVGSGDPRPPRVKTSRSSRKTGERRR</sequence>
<reference evidence="2 3" key="1">
    <citation type="journal article" date="2019" name="Int. J. Syst. Evol. Microbiol.">
        <title>The Global Catalogue of Microorganisms (GCM) 10K type strain sequencing project: providing services to taxonomists for standard genome sequencing and annotation.</title>
        <authorList>
            <consortium name="The Broad Institute Genomics Platform"/>
            <consortium name="The Broad Institute Genome Sequencing Center for Infectious Disease"/>
            <person name="Wu L."/>
            <person name="Ma J."/>
        </authorList>
    </citation>
    <scope>NUCLEOTIDE SEQUENCE [LARGE SCALE GENOMIC DNA]</scope>
    <source>
        <strain evidence="2 3">DT72</strain>
    </source>
</reference>
<gene>
    <name evidence="2" type="ORF">ACFQJ6_22515</name>
</gene>
<keyword evidence="3" id="KW-1185">Reference proteome</keyword>
<evidence type="ECO:0000313" key="3">
    <source>
        <dbReference type="Proteomes" id="UP001596407"/>
    </source>
</evidence>
<dbReference type="GeneID" id="79304121"/>
<evidence type="ECO:0000313" key="2">
    <source>
        <dbReference type="EMBL" id="MFC7082442.1"/>
    </source>
</evidence>
<comment type="caution">
    <text evidence="2">The sequence shown here is derived from an EMBL/GenBank/DDBJ whole genome shotgun (WGS) entry which is preliminary data.</text>
</comment>
<organism evidence="2 3">
    <name type="scientific">Halorussus caseinilyticus</name>
    <dbReference type="NCBI Taxonomy" id="3034025"/>
    <lineage>
        <taxon>Archaea</taxon>
        <taxon>Methanobacteriati</taxon>
        <taxon>Methanobacteriota</taxon>
        <taxon>Stenosarchaea group</taxon>
        <taxon>Halobacteria</taxon>
        <taxon>Halobacteriales</taxon>
        <taxon>Haladaptataceae</taxon>
        <taxon>Halorussus</taxon>
    </lineage>
</organism>
<dbReference type="EMBL" id="JBHSZH010000005">
    <property type="protein sequence ID" value="MFC7082442.1"/>
    <property type="molecule type" value="Genomic_DNA"/>
</dbReference>
<feature type="compositionally biased region" description="Basic residues" evidence="1">
    <location>
        <begin position="92"/>
        <end position="108"/>
    </location>
</feature>
<name>A0ABD5WTE9_9EURY</name>